<dbReference type="RefSeq" id="WP_106256671.1">
    <property type="nucleotide sequence ID" value="NZ_CAWNSW010000066.1"/>
</dbReference>
<keyword evidence="3" id="KW-1185">Reference proteome</keyword>
<proteinExistence type="predicted"/>
<reference evidence="2 3" key="2">
    <citation type="submission" date="2018-03" db="EMBL/GenBank/DDBJ databases">
        <title>The ancient ancestry and fast evolution of plastids.</title>
        <authorList>
            <person name="Moore K.R."/>
            <person name="Magnabosco C."/>
            <person name="Momper L."/>
            <person name="Gold D.A."/>
            <person name="Bosak T."/>
            <person name="Fournier G.P."/>
        </authorList>
    </citation>
    <scope>NUCLEOTIDE SEQUENCE [LARGE SCALE GENOMIC DNA]</scope>
    <source>
        <strain evidence="2 3">ULC18</strain>
    </source>
</reference>
<organism evidence="2 3">
    <name type="scientific">Stenomitos frigidus ULC18</name>
    <dbReference type="NCBI Taxonomy" id="2107698"/>
    <lineage>
        <taxon>Bacteria</taxon>
        <taxon>Bacillati</taxon>
        <taxon>Cyanobacteriota</taxon>
        <taxon>Cyanophyceae</taxon>
        <taxon>Leptolyngbyales</taxon>
        <taxon>Leptolyngbyaceae</taxon>
        <taxon>Stenomitos</taxon>
    </lineage>
</organism>
<name>A0A2T1E7L4_9CYAN</name>
<gene>
    <name evidence="2" type="ORF">C7B82_12735</name>
</gene>
<sequence>MERRHTLRSIAAATDRDKRTVQSWFRKASDACQDEVGALIDGVRYFDDDERAQLLAYMGEKPGPVAAAPVIPTVTVEIGNHQVVLAQPELPQTYSLESLRQSEVIAFDDPLAIAVQFLQTADALTKEMQRDIRVREQKLQQTQQAKNAIAEKATEFKLEARKYGIVFLLMSQAESAESMGLEGFVALKDAFKAIRLVKACKRHMQTSSDPLLRAYIMADKGWTCMVDDELAHHLTHYHHPRFGKDMPPIQIPTLRSLPLMIAVAVAVDNGTDDGSYEVIQHTSVYAHIPPHPDRTLTAPDTAPSNDRTDHRTWLEKCLGSDFNPTAPDTAPFSDASPDETIGDEETECGDANDEIDGLSDEYLRALLFQCLSEGITNEADQIKQIWGIAKSGENPRYEKARKRLRAVRKKFNF</sequence>
<dbReference type="EMBL" id="PVWK01000075">
    <property type="protein sequence ID" value="PSB28713.1"/>
    <property type="molecule type" value="Genomic_DNA"/>
</dbReference>
<dbReference type="Proteomes" id="UP000239576">
    <property type="component" value="Unassembled WGS sequence"/>
</dbReference>
<protein>
    <submittedName>
        <fullName evidence="2">Uncharacterized protein</fullName>
    </submittedName>
</protein>
<dbReference type="OrthoDB" id="535201at2"/>
<evidence type="ECO:0000313" key="3">
    <source>
        <dbReference type="Proteomes" id="UP000239576"/>
    </source>
</evidence>
<dbReference type="AlphaFoldDB" id="A0A2T1E7L4"/>
<evidence type="ECO:0000256" key="1">
    <source>
        <dbReference type="SAM" id="MobiDB-lite"/>
    </source>
</evidence>
<feature type="region of interest" description="Disordered" evidence="1">
    <location>
        <begin position="324"/>
        <end position="348"/>
    </location>
</feature>
<comment type="caution">
    <text evidence="2">The sequence shown here is derived from an EMBL/GenBank/DDBJ whole genome shotgun (WGS) entry which is preliminary data.</text>
</comment>
<accession>A0A2T1E7L4</accession>
<feature type="compositionally biased region" description="Acidic residues" evidence="1">
    <location>
        <begin position="336"/>
        <end position="348"/>
    </location>
</feature>
<reference evidence="3" key="1">
    <citation type="submission" date="2018-02" db="EMBL/GenBank/DDBJ databases">
        <authorList>
            <person name="Moore K."/>
            <person name="Momper L."/>
        </authorList>
    </citation>
    <scope>NUCLEOTIDE SEQUENCE [LARGE SCALE GENOMIC DNA]</scope>
    <source>
        <strain evidence="3">ULC18</strain>
    </source>
</reference>
<evidence type="ECO:0000313" key="2">
    <source>
        <dbReference type="EMBL" id="PSB28713.1"/>
    </source>
</evidence>